<dbReference type="InterPro" id="IPR054708">
    <property type="entry name" value="MTPAP-like_central"/>
</dbReference>
<keyword evidence="3" id="KW-1185">Reference proteome</keyword>
<sequence>MSFIQEHSEKSDVGVLGLGDTDLLVAFGYLLDVAMYNIGPDLPQRAKKFELKRSQKIRFSPSSITNVDELLHDVYVARSPRPDEYHHRRDLVRIFNLLAREIYGGSDGFPVVEVFGSFLMDMFSSKSDLDLSINFSNGADNFAREEKIAALRKFANFFYTLQLKGHVFGVRPIMGAKVPIVKVVDRGTGIECDISVENRDEGSDPENVGKAVRKFLCYGQNNKESVGELFITLLIKLDSVRKLWAEGLCASTYEGSWISKKWGSRSGNLSVEDFTDRSQNVARAVGAEQVKKIYKCIKSSLDQMLAFMYGQIQAPKVRDLIFGSDYVPNEEVNNLVNVNLKRSFPTDDPAPSSPPPYTAPAKKIRCIANLDPKIGTTQAHHECSNHLPPHHLHQHHQWPPVSAPELGHGSVHPSFVPPQHFHGLQKNPFLFRGEYNLNPVSAPELVYGSIHPSFVPPQHFHGLQQNPFLFPGTCNLNHVNPFLLYGGPGSAHSGYKETLPQGPFFNPYGYK</sequence>
<dbReference type="EMBL" id="CM010715">
    <property type="protein sequence ID" value="RZC45390.1"/>
    <property type="molecule type" value="Genomic_DNA"/>
</dbReference>
<dbReference type="Gene3D" id="3.30.460.10">
    <property type="entry name" value="Beta Polymerase, domain 2"/>
    <property type="match status" value="1"/>
</dbReference>
<dbReference type="PANTHER" id="PTHR12271">
    <property type="entry name" value="POLY A POLYMERASE CID PAP -RELATED"/>
    <property type="match status" value="1"/>
</dbReference>
<dbReference type="GO" id="GO:0016779">
    <property type="term" value="F:nucleotidyltransferase activity"/>
    <property type="evidence" value="ECO:0007669"/>
    <property type="project" value="TreeGrafter"/>
</dbReference>
<dbReference type="CDD" id="cd05402">
    <property type="entry name" value="NT_PAP_TUTase"/>
    <property type="match status" value="1"/>
</dbReference>
<dbReference type="GO" id="GO:0031123">
    <property type="term" value="P:RNA 3'-end processing"/>
    <property type="evidence" value="ECO:0007669"/>
    <property type="project" value="TreeGrafter"/>
</dbReference>
<dbReference type="STRING" id="3469.A0A4Y7IC62"/>
<protein>
    <recommendedName>
        <fullName evidence="1">Poly(A) RNA polymerase mitochondrial-like central palm domain-containing protein</fullName>
    </recommendedName>
</protein>
<dbReference type="SUPFAM" id="SSF81301">
    <property type="entry name" value="Nucleotidyltransferase"/>
    <property type="match status" value="1"/>
</dbReference>
<reference evidence="2 3" key="1">
    <citation type="journal article" date="2018" name="Science">
        <title>The opium poppy genome and morphinan production.</title>
        <authorList>
            <person name="Guo L."/>
            <person name="Winzer T."/>
            <person name="Yang X."/>
            <person name="Li Y."/>
            <person name="Ning Z."/>
            <person name="He Z."/>
            <person name="Teodor R."/>
            <person name="Lu Y."/>
            <person name="Bowser T.A."/>
            <person name="Graham I.A."/>
            <person name="Ye K."/>
        </authorList>
    </citation>
    <scope>NUCLEOTIDE SEQUENCE [LARGE SCALE GENOMIC DNA]</scope>
    <source>
        <strain evidence="3">cv. HN1</strain>
        <tissue evidence="2">Leaves</tissue>
    </source>
</reference>
<evidence type="ECO:0000313" key="3">
    <source>
        <dbReference type="Proteomes" id="UP000316621"/>
    </source>
</evidence>
<dbReference type="SUPFAM" id="SSF81631">
    <property type="entry name" value="PAP/OAS1 substrate-binding domain"/>
    <property type="match status" value="1"/>
</dbReference>
<feature type="domain" description="Poly(A) RNA polymerase mitochondrial-like central palm" evidence="1">
    <location>
        <begin position="69"/>
        <end position="199"/>
    </location>
</feature>
<proteinExistence type="predicted"/>
<evidence type="ECO:0000313" key="2">
    <source>
        <dbReference type="EMBL" id="RZC45390.1"/>
    </source>
</evidence>
<organism evidence="2 3">
    <name type="scientific">Papaver somniferum</name>
    <name type="common">Opium poppy</name>
    <dbReference type="NCBI Taxonomy" id="3469"/>
    <lineage>
        <taxon>Eukaryota</taxon>
        <taxon>Viridiplantae</taxon>
        <taxon>Streptophyta</taxon>
        <taxon>Embryophyta</taxon>
        <taxon>Tracheophyta</taxon>
        <taxon>Spermatophyta</taxon>
        <taxon>Magnoliopsida</taxon>
        <taxon>Ranunculales</taxon>
        <taxon>Papaveraceae</taxon>
        <taxon>Papaveroideae</taxon>
        <taxon>Papaver</taxon>
    </lineage>
</organism>
<accession>A0A4Y7IC62</accession>
<dbReference type="AlphaFoldDB" id="A0A4Y7IC62"/>
<dbReference type="InterPro" id="IPR043519">
    <property type="entry name" value="NT_sf"/>
</dbReference>
<dbReference type="Proteomes" id="UP000316621">
    <property type="component" value="Chromosome 1"/>
</dbReference>
<dbReference type="Gramene" id="RZC45390">
    <property type="protein sequence ID" value="RZC45390"/>
    <property type="gene ID" value="C5167_038345"/>
</dbReference>
<name>A0A4Y7IC62_PAPSO</name>
<dbReference type="PANTHER" id="PTHR12271:SF134">
    <property type="entry name" value="NUCLEOTIDYLTRANSFERASE FAMILY PROTEIN"/>
    <property type="match status" value="1"/>
</dbReference>
<dbReference type="Pfam" id="PF22600">
    <property type="entry name" value="MTPAP-like_central"/>
    <property type="match status" value="1"/>
</dbReference>
<evidence type="ECO:0000259" key="1">
    <source>
        <dbReference type="Pfam" id="PF22600"/>
    </source>
</evidence>
<gene>
    <name evidence="2" type="ORF">C5167_038345</name>
</gene>